<dbReference type="PATRIC" id="fig|1408189.4.peg.1340"/>
<dbReference type="Pfam" id="PF10517">
    <property type="entry name" value="DM13"/>
    <property type="match status" value="1"/>
</dbReference>
<dbReference type="InterPro" id="IPR019545">
    <property type="entry name" value="DM13_domain"/>
</dbReference>
<feature type="domain" description="DM13" evidence="1">
    <location>
        <begin position="86"/>
        <end position="195"/>
    </location>
</feature>
<accession>A0A0K2H0B0</accession>
<dbReference type="AlphaFoldDB" id="A0A0K2H0B0"/>
<name>A0A0K2H0B0_9CORY</name>
<dbReference type="Proteomes" id="UP000058446">
    <property type="component" value="Chromosome"/>
</dbReference>
<organism evidence="2 3">
    <name type="scientific">Corynebacterium lactis RW2-5</name>
    <dbReference type="NCBI Taxonomy" id="1408189"/>
    <lineage>
        <taxon>Bacteria</taxon>
        <taxon>Bacillati</taxon>
        <taxon>Actinomycetota</taxon>
        <taxon>Actinomycetes</taxon>
        <taxon>Mycobacteriales</taxon>
        <taxon>Corynebacteriaceae</taxon>
        <taxon>Corynebacterium</taxon>
    </lineage>
</organism>
<evidence type="ECO:0000313" key="3">
    <source>
        <dbReference type="Proteomes" id="UP000058446"/>
    </source>
</evidence>
<proteinExistence type="predicted"/>
<reference evidence="2 3" key="1">
    <citation type="submission" date="2013-10" db="EMBL/GenBank/DDBJ databases">
        <title>Complete genome sequence of Corynebacterium lactis DSM 45799(T), isolated from raw cow milk.</title>
        <authorList>
            <person name="Ruckert C."/>
            <person name="Albersmeier A."/>
            <person name="Lipski A."/>
            <person name="Kalinowski J."/>
        </authorList>
    </citation>
    <scope>NUCLEOTIDE SEQUENCE [LARGE SCALE GENOMIC DNA]</scope>
    <source>
        <strain evidence="2 3">RW2-5</strain>
    </source>
</reference>
<dbReference type="EMBL" id="CP006841">
    <property type="protein sequence ID" value="ALA67480.1"/>
    <property type="molecule type" value="Genomic_DNA"/>
</dbReference>
<gene>
    <name evidence="2" type="ORF">CLAC_06730</name>
</gene>
<sequence>MWKKTGFRNGALVAVALLLGAALLFKPWLLFIDQRVDDAIPDVVATTSTTSAMAPEQSGKMEKTDAMDAMDSGKNAANGPALIAQGTFISHEHSTTGTASIVKDSATGKSQLVLSDLNTSNGPDVHVWLSKAPVIEGQAGWFVAGEHEHVDLGQIKGNVGNQVYDLPSNINVDDWTSVVLWCDDFNVSFGAAALSAK</sequence>
<dbReference type="PROSITE" id="PS51549">
    <property type="entry name" value="DM13"/>
    <property type="match status" value="1"/>
</dbReference>
<protein>
    <recommendedName>
        <fullName evidence="1">DM13 domain-containing protein</fullName>
    </recommendedName>
</protein>
<dbReference type="RefSeq" id="WP_053412233.1">
    <property type="nucleotide sequence ID" value="NZ_CP006841.1"/>
</dbReference>
<dbReference type="STRING" id="1408189.CLAC_06730"/>
<evidence type="ECO:0000259" key="1">
    <source>
        <dbReference type="PROSITE" id="PS51549"/>
    </source>
</evidence>
<dbReference type="KEGG" id="clw:CLAC_06730"/>
<keyword evidence="3" id="KW-1185">Reference proteome</keyword>
<evidence type="ECO:0000313" key="2">
    <source>
        <dbReference type="EMBL" id="ALA67480.1"/>
    </source>
</evidence>